<sequence length="100" mass="10860">MDSLNTLMIHSSPAIPSSSPAKMNEPNRVDFGQGDSGDDRAVLGKVQGTLGMPFVWNGLKHPSPANNTRPSLAKRKVNFAMGYARQRHGLPRPGQPYYVA</sequence>
<evidence type="ECO:0000256" key="1">
    <source>
        <dbReference type="SAM" id="MobiDB-lite"/>
    </source>
</evidence>
<gene>
    <name evidence="2" type="ORF">Syun_001311</name>
</gene>
<keyword evidence="3" id="KW-1185">Reference proteome</keyword>
<dbReference type="Proteomes" id="UP001420932">
    <property type="component" value="Unassembled WGS sequence"/>
</dbReference>
<organism evidence="2 3">
    <name type="scientific">Stephania yunnanensis</name>
    <dbReference type="NCBI Taxonomy" id="152371"/>
    <lineage>
        <taxon>Eukaryota</taxon>
        <taxon>Viridiplantae</taxon>
        <taxon>Streptophyta</taxon>
        <taxon>Embryophyta</taxon>
        <taxon>Tracheophyta</taxon>
        <taxon>Spermatophyta</taxon>
        <taxon>Magnoliopsida</taxon>
        <taxon>Ranunculales</taxon>
        <taxon>Menispermaceae</taxon>
        <taxon>Menispermoideae</taxon>
        <taxon>Cissampelideae</taxon>
        <taxon>Stephania</taxon>
    </lineage>
</organism>
<feature type="compositionally biased region" description="Low complexity" evidence="1">
    <location>
        <begin position="11"/>
        <end position="21"/>
    </location>
</feature>
<evidence type="ECO:0000313" key="2">
    <source>
        <dbReference type="EMBL" id="KAK9169171.1"/>
    </source>
</evidence>
<evidence type="ECO:0000313" key="3">
    <source>
        <dbReference type="Proteomes" id="UP001420932"/>
    </source>
</evidence>
<protein>
    <submittedName>
        <fullName evidence="2">Uncharacterized protein</fullName>
    </submittedName>
</protein>
<reference evidence="2 3" key="1">
    <citation type="submission" date="2024-01" db="EMBL/GenBank/DDBJ databases">
        <title>Genome assemblies of Stephania.</title>
        <authorList>
            <person name="Yang L."/>
        </authorList>
    </citation>
    <scope>NUCLEOTIDE SEQUENCE [LARGE SCALE GENOMIC DNA]</scope>
    <source>
        <strain evidence="2">YNDBR</strain>
        <tissue evidence="2">Leaf</tissue>
    </source>
</reference>
<name>A0AAP0LDV3_9MAGN</name>
<accession>A0AAP0LDV3</accession>
<comment type="caution">
    <text evidence="2">The sequence shown here is derived from an EMBL/GenBank/DDBJ whole genome shotgun (WGS) entry which is preliminary data.</text>
</comment>
<feature type="region of interest" description="Disordered" evidence="1">
    <location>
        <begin position="1"/>
        <end position="41"/>
    </location>
</feature>
<dbReference type="EMBL" id="JBBNAF010000001">
    <property type="protein sequence ID" value="KAK9169171.1"/>
    <property type="molecule type" value="Genomic_DNA"/>
</dbReference>
<proteinExistence type="predicted"/>
<dbReference type="AlphaFoldDB" id="A0AAP0LDV3"/>